<organism evidence="3 4">
    <name type="scientific">Rubricella aquisinus</name>
    <dbReference type="NCBI Taxonomy" id="2028108"/>
    <lineage>
        <taxon>Bacteria</taxon>
        <taxon>Pseudomonadati</taxon>
        <taxon>Pseudomonadota</taxon>
        <taxon>Alphaproteobacteria</taxon>
        <taxon>Rhodobacterales</taxon>
        <taxon>Paracoccaceae</taxon>
        <taxon>Rubricella</taxon>
    </lineage>
</organism>
<dbReference type="Gene3D" id="1.20.1050.10">
    <property type="match status" value="1"/>
</dbReference>
<evidence type="ECO:0000259" key="1">
    <source>
        <dbReference type="PROSITE" id="PS50404"/>
    </source>
</evidence>
<gene>
    <name evidence="3" type="ORF">FHS89_000428</name>
</gene>
<dbReference type="Gene3D" id="3.40.30.10">
    <property type="entry name" value="Glutaredoxin"/>
    <property type="match status" value="1"/>
</dbReference>
<feature type="domain" description="GST C-terminal" evidence="2">
    <location>
        <begin position="92"/>
        <end position="209"/>
    </location>
</feature>
<proteinExistence type="predicted"/>
<keyword evidence="3" id="KW-0808">Transferase</keyword>
<evidence type="ECO:0000313" key="4">
    <source>
        <dbReference type="Proteomes" id="UP000553766"/>
    </source>
</evidence>
<name>A0A840WTA4_9RHOB</name>
<reference evidence="3 4" key="1">
    <citation type="submission" date="2020-08" db="EMBL/GenBank/DDBJ databases">
        <title>Genomic Encyclopedia of Type Strains, Phase IV (KMG-IV): sequencing the most valuable type-strain genomes for metagenomic binning, comparative biology and taxonomic classification.</title>
        <authorList>
            <person name="Goeker M."/>
        </authorList>
    </citation>
    <scope>NUCLEOTIDE SEQUENCE [LARGE SCALE GENOMIC DNA]</scope>
    <source>
        <strain evidence="3 4">DSM 103377</strain>
    </source>
</reference>
<dbReference type="SUPFAM" id="SSF52833">
    <property type="entry name" value="Thioredoxin-like"/>
    <property type="match status" value="1"/>
</dbReference>
<dbReference type="SUPFAM" id="SSF47616">
    <property type="entry name" value="GST C-terminal domain-like"/>
    <property type="match status" value="1"/>
</dbReference>
<keyword evidence="4" id="KW-1185">Reference proteome</keyword>
<protein>
    <submittedName>
        <fullName evidence="3">Glutathione S-transferase</fullName>
    </submittedName>
</protein>
<dbReference type="InterPro" id="IPR004045">
    <property type="entry name" value="Glutathione_S-Trfase_N"/>
</dbReference>
<dbReference type="PANTHER" id="PTHR44051:SF8">
    <property type="entry name" value="GLUTATHIONE S-TRANSFERASE GSTA"/>
    <property type="match status" value="1"/>
</dbReference>
<dbReference type="RefSeq" id="WP_184007976.1">
    <property type="nucleotide sequence ID" value="NZ_JACIJS010000001.1"/>
</dbReference>
<evidence type="ECO:0000259" key="2">
    <source>
        <dbReference type="PROSITE" id="PS50405"/>
    </source>
</evidence>
<dbReference type="Proteomes" id="UP000553766">
    <property type="component" value="Unassembled WGS sequence"/>
</dbReference>
<dbReference type="Pfam" id="PF13417">
    <property type="entry name" value="GST_N_3"/>
    <property type="match status" value="1"/>
</dbReference>
<dbReference type="SFLD" id="SFLDS00019">
    <property type="entry name" value="Glutathione_Transferase_(cytos"/>
    <property type="match status" value="1"/>
</dbReference>
<dbReference type="InterPro" id="IPR036249">
    <property type="entry name" value="Thioredoxin-like_sf"/>
</dbReference>
<dbReference type="Pfam" id="PF13410">
    <property type="entry name" value="GST_C_2"/>
    <property type="match status" value="1"/>
</dbReference>
<comment type="caution">
    <text evidence="3">The sequence shown here is derived from an EMBL/GenBank/DDBJ whole genome shotgun (WGS) entry which is preliminary data.</text>
</comment>
<dbReference type="InterPro" id="IPR034345">
    <property type="entry name" value="Gtt2-like_N"/>
</dbReference>
<dbReference type="PROSITE" id="PS50405">
    <property type="entry name" value="GST_CTER"/>
    <property type="match status" value="1"/>
</dbReference>
<sequence>MTTPSIDVLYDTPRAPNPRRVRLFLAEKRLSLPTEVVTIMDGSHFRPEYRDKVGSFHVPALGLSDGTILTETVAICRYIEALHPEPNLMGTDPLEKAVVEMWGRRVEFQLLLPIAQVLRHGNPAMAVLENPQCPEWAEVNRPRVVAALDWLEGILAQTPYIAGQRFTIADITALVAVEFMRAIRQALPETHTATHDWLTRLRAREGYVE</sequence>
<dbReference type="PANTHER" id="PTHR44051">
    <property type="entry name" value="GLUTATHIONE S-TRANSFERASE-RELATED"/>
    <property type="match status" value="1"/>
</dbReference>
<accession>A0A840WTA4</accession>
<feature type="domain" description="GST N-terminal" evidence="1">
    <location>
        <begin position="5"/>
        <end position="87"/>
    </location>
</feature>
<dbReference type="AlphaFoldDB" id="A0A840WTA4"/>
<dbReference type="GO" id="GO:0016740">
    <property type="term" value="F:transferase activity"/>
    <property type="evidence" value="ECO:0007669"/>
    <property type="project" value="UniProtKB-KW"/>
</dbReference>
<dbReference type="PROSITE" id="PS50404">
    <property type="entry name" value="GST_NTER"/>
    <property type="match status" value="1"/>
</dbReference>
<dbReference type="InterPro" id="IPR010987">
    <property type="entry name" value="Glutathione-S-Trfase_C-like"/>
</dbReference>
<dbReference type="InterPro" id="IPR040079">
    <property type="entry name" value="Glutathione_S-Trfase"/>
</dbReference>
<dbReference type="InterPro" id="IPR036282">
    <property type="entry name" value="Glutathione-S-Trfase_C_sf"/>
</dbReference>
<dbReference type="SFLD" id="SFLDG00358">
    <property type="entry name" value="Main_(cytGST)"/>
    <property type="match status" value="1"/>
</dbReference>
<dbReference type="CDD" id="cd03051">
    <property type="entry name" value="GST_N_GTT2_like"/>
    <property type="match status" value="1"/>
</dbReference>
<dbReference type="EMBL" id="JACIJS010000001">
    <property type="protein sequence ID" value="MBB5514430.1"/>
    <property type="molecule type" value="Genomic_DNA"/>
</dbReference>
<evidence type="ECO:0000313" key="3">
    <source>
        <dbReference type="EMBL" id="MBB5514430.1"/>
    </source>
</evidence>